<organism evidence="1 2">
    <name type="scientific">Escherichia coli</name>
    <dbReference type="NCBI Taxonomy" id="562"/>
    <lineage>
        <taxon>Bacteria</taxon>
        <taxon>Pseudomonadati</taxon>
        <taxon>Pseudomonadota</taxon>
        <taxon>Gammaproteobacteria</taxon>
        <taxon>Enterobacterales</taxon>
        <taxon>Enterobacteriaceae</taxon>
        <taxon>Escherichia</taxon>
    </lineage>
</organism>
<dbReference type="Proteomes" id="UP000534332">
    <property type="component" value="Unassembled WGS sequence"/>
</dbReference>
<proteinExistence type="predicted"/>
<evidence type="ECO:0000313" key="1">
    <source>
        <dbReference type="EMBL" id="EFG2164054.1"/>
    </source>
</evidence>
<dbReference type="AlphaFoldDB" id="A0AAN3H672"/>
<protein>
    <submittedName>
        <fullName evidence="1">Tail fiber assembly protein</fullName>
    </submittedName>
</protein>
<feature type="non-terminal residue" evidence="1">
    <location>
        <position position="104"/>
    </location>
</feature>
<comment type="caution">
    <text evidence="1">The sequence shown here is derived from an EMBL/GenBank/DDBJ whole genome shotgun (WGS) entry which is preliminary data.</text>
</comment>
<name>A0AAN3H672_ECOLX</name>
<evidence type="ECO:0000313" key="2">
    <source>
        <dbReference type="Proteomes" id="UP000534332"/>
    </source>
</evidence>
<dbReference type="EMBL" id="AASSGK010000131">
    <property type="protein sequence ID" value="EFG2164054.1"/>
    <property type="molecule type" value="Genomic_DNA"/>
</dbReference>
<accession>A0AAN3H672</accession>
<reference evidence="1 2" key="1">
    <citation type="submission" date="2020-02" db="EMBL/GenBank/DDBJ databases">
        <authorList>
            <person name="Ashton P.M."/>
            <person name="Dallman T."/>
            <person name="Nair S."/>
            <person name="De Pinna E."/>
            <person name="Peters T."/>
            <person name="Grant K."/>
        </authorList>
    </citation>
    <scope>NUCLEOTIDE SEQUENCE [LARGE SCALE GENOMIC DNA]</scope>
    <source>
        <strain evidence="1 2">188143</strain>
    </source>
</reference>
<sequence>MIIKNLKHYTPEKPDVPGAMYLKSEDGQDWYECQSLFSAETLKLVYDSNGIITSISKDVSMLWPVNQSVAEVADTEENRKADISGRWGFDGEKITDLLTAEKAR</sequence>
<gene>
    <name evidence="1" type="ORF">BRV02_005260</name>
</gene>